<dbReference type="PRINTS" id="PR00081">
    <property type="entry name" value="GDHRDH"/>
</dbReference>
<keyword evidence="4" id="KW-1185">Reference proteome</keyword>
<dbReference type="PROSITE" id="PS00061">
    <property type="entry name" value="ADH_SHORT"/>
    <property type="match status" value="1"/>
</dbReference>
<dbReference type="Gene3D" id="3.40.50.720">
    <property type="entry name" value="NAD(P)-binding Rossmann-like Domain"/>
    <property type="match status" value="1"/>
</dbReference>
<dbReference type="Proteomes" id="UP001183615">
    <property type="component" value="Unassembled WGS sequence"/>
</dbReference>
<dbReference type="PANTHER" id="PTHR24321">
    <property type="entry name" value="DEHYDROGENASES, SHORT CHAIN"/>
    <property type="match status" value="1"/>
</dbReference>
<reference evidence="4" key="1">
    <citation type="submission" date="2023-07" db="EMBL/GenBank/DDBJ databases">
        <title>30 novel species of actinomycetes from the DSMZ collection.</title>
        <authorList>
            <person name="Nouioui I."/>
        </authorList>
    </citation>
    <scope>NUCLEOTIDE SEQUENCE [LARGE SCALE GENOMIC DNA]</scope>
    <source>
        <strain evidence="4">DSM 41886</strain>
    </source>
</reference>
<evidence type="ECO:0000313" key="4">
    <source>
        <dbReference type="Proteomes" id="UP001183615"/>
    </source>
</evidence>
<dbReference type="InterPro" id="IPR002347">
    <property type="entry name" value="SDR_fam"/>
</dbReference>
<keyword evidence="2" id="KW-0560">Oxidoreductase</keyword>
<dbReference type="Pfam" id="PF13561">
    <property type="entry name" value="adh_short_C2"/>
    <property type="match status" value="1"/>
</dbReference>
<evidence type="ECO:0000256" key="1">
    <source>
        <dbReference type="ARBA" id="ARBA00006484"/>
    </source>
</evidence>
<proteinExistence type="inferred from homology"/>
<evidence type="ECO:0000313" key="3">
    <source>
        <dbReference type="EMBL" id="MDT0446549.1"/>
    </source>
</evidence>
<dbReference type="EMBL" id="JAVREV010000020">
    <property type="protein sequence ID" value="MDT0446549.1"/>
    <property type="molecule type" value="Genomic_DNA"/>
</dbReference>
<organism evidence="3 4">
    <name type="scientific">Streptomyces johnsoniae</name>
    <dbReference type="NCBI Taxonomy" id="3075532"/>
    <lineage>
        <taxon>Bacteria</taxon>
        <taxon>Bacillati</taxon>
        <taxon>Actinomycetota</taxon>
        <taxon>Actinomycetes</taxon>
        <taxon>Kitasatosporales</taxon>
        <taxon>Streptomycetaceae</taxon>
        <taxon>Streptomyces</taxon>
    </lineage>
</organism>
<dbReference type="InterPro" id="IPR020904">
    <property type="entry name" value="Sc_DH/Rdtase_CS"/>
</dbReference>
<protein>
    <submittedName>
        <fullName evidence="3">SDR family NAD(P)-dependent oxidoreductase</fullName>
    </submittedName>
</protein>
<dbReference type="SUPFAM" id="SSF51735">
    <property type="entry name" value="NAD(P)-binding Rossmann-fold domains"/>
    <property type="match status" value="1"/>
</dbReference>
<gene>
    <name evidence="3" type="ORF">RM779_28710</name>
</gene>
<dbReference type="PANTHER" id="PTHR24321:SF14">
    <property type="entry name" value="SHORT-CHAIN TYPE DEHYDROGENASE_REDUCTASE BLR2146-RELATED"/>
    <property type="match status" value="1"/>
</dbReference>
<dbReference type="InterPro" id="IPR036291">
    <property type="entry name" value="NAD(P)-bd_dom_sf"/>
</dbReference>
<name>A0ABU2SF91_9ACTN</name>
<sequence length="257" mass="25807">MLSPSPREGRLAGRCVVVTGAASGIGAATARRAAAEGAGVLVADVQRDAGQAVAAGIRADGGRAVFQHCDVADENAWAAAVAAATEHFGPVHGLVSNATTVRLAPADGMAPAEWNRQLAVGLTGSFLGFRACLPGLKETRGSAVLVSSVHALVGLPGRPAYAAGKAGLTGLTRQLAVEYGPDVRVNAILPGPVLTPAWDGVGAADREKSAGQTAARRLGRPEEVASAIAFLLTEDASFVTGASLVVDGGWSVLKTSS</sequence>
<comment type="similarity">
    <text evidence="1">Belongs to the short-chain dehydrogenases/reductases (SDR) family.</text>
</comment>
<accession>A0ABU2SF91</accession>
<dbReference type="PRINTS" id="PR00080">
    <property type="entry name" value="SDRFAMILY"/>
</dbReference>
<comment type="caution">
    <text evidence="3">The sequence shown here is derived from an EMBL/GenBank/DDBJ whole genome shotgun (WGS) entry which is preliminary data.</text>
</comment>
<dbReference type="RefSeq" id="WP_311620700.1">
    <property type="nucleotide sequence ID" value="NZ_JAVREV010000020.1"/>
</dbReference>
<evidence type="ECO:0000256" key="2">
    <source>
        <dbReference type="ARBA" id="ARBA00023002"/>
    </source>
</evidence>